<protein>
    <submittedName>
        <fullName evidence="1">Uncharacterized protein</fullName>
    </submittedName>
</protein>
<keyword evidence="2" id="KW-1185">Reference proteome</keyword>
<dbReference type="Proteomes" id="UP000093954">
    <property type="component" value="Unassembled WGS sequence"/>
</dbReference>
<name>A0A1A6AJU8_9CLOT</name>
<comment type="caution">
    <text evidence="1">The sequence shown here is derived from an EMBL/GenBank/DDBJ whole genome shotgun (WGS) entry which is preliminary data.</text>
</comment>
<evidence type="ECO:0000313" key="1">
    <source>
        <dbReference type="EMBL" id="OBR90346.1"/>
    </source>
</evidence>
<accession>A0A1A6AJU8</accession>
<proteinExistence type="predicted"/>
<sequence>MKIMGLNFQTVIRRTSGETLMSTEGESQSWVKLSGTRDRGFYTK</sequence>
<dbReference type="EMBL" id="LROS01000066">
    <property type="protein sequence ID" value="OBR90346.1"/>
    <property type="molecule type" value="Genomic_DNA"/>
</dbReference>
<organism evidence="1 2">
    <name type="scientific">Clostridium ragsdalei P11</name>
    <dbReference type="NCBI Taxonomy" id="1353534"/>
    <lineage>
        <taxon>Bacteria</taxon>
        <taxon>Bacillati</taxon>
        <taxon>Bacillota</taxon>
        <taxon>Clostridia</taxon>
        <taxon>Eubacteriales</taxon>
        <taxon>Clostridiaceae</taxon>
        <taxon>Clostridium</taxon>
    </lineage>
</organism>
<gene>
    <name evidence="1" type="ORF">CLRAG_35240</name>
</gene>
<reference evidence="1 2" key="1">
    <citation type="journal article" date="2012" name="Front. Microbiol.">
        <title>Draft Genome Sequence of the Virulent Strain 01-B526 of the Fish Pathogen Aeromonas salmonicida.</title>
        <authorList>
            <person name="Charette S.J."/>
            <person name="Brochu F."/>
            <person name="Boyle B."/>
            <person name="Filion G."/>
            <person name="Tanaka K.H."/>
            <person name="Derome N."/>
        </authorList>
    </citation>
    <scope>NUCLEOTIDE SEQUENCE [LARGE SCALE GENOMIC DNA]</scope>
    <source>
        <strain evidence="1 2">P11</strain>
    </source>
</reference>
<dbReference type="PATRIC" id="fig|1353534.3.peg.3593"/>
<evidence type="ECO:0000313" key="2">
    <source>
        <dbReference type="Proteomes" id="UP000093954"/>
    </source>
</evidence>
<dbReference type="AlphaFoldDB" id="A0A1A6AJU8"/>